<keyword evidence="11" id="KW-1133">Transmembrane helix</keyword>
<feature type="transmembrane region" description="Helical" evidence="11">
    <location>
        <begin position="28"/>
        <end position="46"/>
    </location>
</feature>
<evidence type="ECO:0000256" key="3">
    <source>
        <dbReference type="ARBA" id="ARBA00005359"/>
    </source>
</evidence>
<evidence type="ECO:0000256" key="2">
    <source>
        <dbReference type="ARBA" id="ARBA00005161"/>
    </source>
</evidence>
<dbReference type="SUPFAM" id="SSF51395">
    <property type="entry name" value="FMN-linked oxidoreductases"/>
    <property type="match status" value="1"/>
</dbReference>
<organism evidence="13 14">
    <name type="scientific">Mycena pura</name>
    <dbReference type="NCBI Taxonomy" id="153505"/>
    <lineage>
        <taxon>Eukaryota</taxon>
        <taxon>Fungi</taxon>
        <taxon>Dikarya</taxon>
        <taxon>Basidiomycota</taxon>
        <taxon>Agaricomycotina</taxon>
        <taxon>Agaricomycetes</taxon>
        <taxon>Agaricomycetidae</taxon>
        <taxon>Agaricales</taxon>
        <taxon>Marasmiineae</taxon>
        <taxon>Mycenaceae</taxon>
        <taxon>Mycena</taxon>
    </lineage>
</organism>
<dbReference type="InterPro" id="IPR001295">
    <property type="entry name" value="Dihydroorotate_DH_CS"/>
</dbReference>
<dbReference type="Gene3D" id="3.20.20.70">
    <property type="entry name" value="Aldolase class I"/>
    <property type="match status" value="1"/>
</dbReference>
<dbReference type="InterPro" id="IPR013785">
    <property type="entry name" value="Aldolase_TIM"/>
</dbReference>
<keyword evidence="7 11" id="KW-0288">FMN</keyword>
<comment type="pathway">
    <text evidence="2 11">Pyrimidine metabolism; UMP biosynthesis via de novo pathway; orotate from (S)-dihydroorotate (quinone route): step 1/1.</text>
</comment>
<dbReference type="PANTHER" id="PTHR48109:SF4">
    <property type="entry name" value="DIHYDROOROTATE DEHYDROGENASE (QUINONE), MITOCHONDRIAL"/>
    <property type="match status" value="1"/>
</dbReference>
<evidence type="ECO:0000256" key="11">
    <source>
        <dbReference type="RuleBase" id="RU361255"/>
    </source>
</evidence>
<dbReference type="Proteomes" id="UP001219525">
    <property type="component" value="Unassembled WGS sequence"/>
</dbReference>
<proteinExistence type="inferred from homology"/>
<evidence type="ECO:0000313" key="14">
    <source>
        <dbReference type="Proteomes" id="UP001219525"/>
    </source>
</evidence>
<keyword evidence="8 11" id="KW-0560">Oxidoreductase</keyword>
<dbReference type="Pfam" id="PF01180">
    <property type="entry name" value="DHO_dh"/>
    <property type="match status" value="1"/>
</dbReference>
<evidence type="ECO:0000256" key="5">
    <source>
        <dbReference type="ARBA" id="ARBA00017599"/>
    </source>
</evidence>
<evidence type="ECO:0000313" key="13">
    <source>
        <dbReference type="EMBL" id="KAJ7224325.1"/>
    </source>
</evidence>
<comment type="cofactor">
    <cofactor evidence="11">
        <name>FMN</name>
        <dbReference type="ChEBI" id="CHEBI:58210"/>
    </cofactor>
    <text evidence="11">Binds 1 FMN per subunit.</text>
</comment>
<dbReference type="PROSITE" id="PS00911">
    <property type="entry name" value="DHODEHASE_1"/>
    <property type="match status" value="1"/>
</dbReference>
<evidence type="ECO:0000256" key="4">
    <source>
        <dbReference type="ARBA" id="ARBA00012791"/>
    </source>
</evidence>
<protein>
    <recommendedName>
        <fullName evidence="5 11">Dihydroorotate dehydrogenase (quinone), mitochondrial</fullName>
        <shortName evidence="11">DHOdehase</shortName>
        <ecNumber evidence="4 11">1.3.5.2</ecNumber>
    </recommendedName>
</protein>
<keyword evidence="6 11" id="KW-0285">Flavoprotein</keyword>
<evidence type="ECO:0000256" key="7">
    <source>
        <dbReference type="ARBA" id="ARBA00022643"/>
    </source>
</evidence>
<reference evidence="13" key="1">
    <citation type="submission" date="2023-03" db="EMBL/GenBank/DDBJ databases">
        <title>Massive genome expansion in bonnet fungi (Mycena s.s.) driven by repeated elements and novel gene families across ecological guilds.</title>
        <authorList>
            <consortium name="Lawrence Berkeley National Laboratory"/>
            <person name="Harder C.B."/>
            <person name="Miyauchi S."/>
            <person name="Viragh M."/>
            <person name="Kuo A."/>
            <person name="Thoen E."/>
            <person name="Andreopoulos B."/>
            <person name="Lu D."/>
            <person name="Skrede I."/>
            <person name="Drula E."/>
            <person name="Henrissat B."/>
            <person name="Morin E."/>
            <person name="Kohler A."/>
            <person name="Barry K."/>
            <person name="LaButti K."/>
            <person name="Morin E."/>
            <person name="Salamov A."/>
            <person name="Lipzen A."/>
            <person name="Mereny Z."/>
            <person name="Hegedus B."/>
            <person name="Baldrian P."/>
            <person name="Stursova M."/>
            <person name="Weitz H."/>
            <person name="Taylor A."/>
            <person name="Grigoriev I.V."/>
            <person name="Nagy L.G."/>
            <person name="Martin F."/>
            <person name="Kauserud H."/>
        </authorList>
    </citation>
    <scope>NUCLEOTIDE SEQUENCE</scope>
    <source>
        <strain evidence="13">9144</strain>
    </source>
</reference>
<keyword evidence="11" id="KW-0496">Mitochondrion</keyword>
<dbReference type="GO" id="GO:0006207">
    <property type="term" value="P:'de novo' pyrimidine nucleobase biosynthetic process"/>
    <property type="evidence" value="ECO:0007669"/>
    <property type="project" value="InterPro"/>
</dbReference>
<evidence type="ECO:0000256" key="6">
    <source>
        <dbReference type="ARBA" id="ARBA00022630"/>
    </source>
</evidence>
<keyword evidence="14" id="KW-1185">Reference proteome</keyword>
<dbReference type="EMBL" id="JARJCW010000005">
    <property type="protein sequence ID" value="KAJ7224325.1"/>
    <property type="molecule type" value="Genomic_DNA"/>
</dbReference>
<dbReference type="InterPro" id="IPR005720">
    <property type="entry name" value="Dihydroorotate_DH_cat"/>
</dbReference>
<dbReference type="GO" id="GO:0009220">
    <property type="term" value="P:pyrimidine ribonucleotide biosynthetic process"/>
    <property type="evidence" value="ECO:0007669"/>
    <property type="project" value="TreeGrafter"/>
</dbReference>
<dbReference type="GO" id="GO:0005743">
    <property type="term" value="C:mitochondrial inner membrane"/>
    <property type="evidence" value="ECO:0007669"/>
    <property type="project" value="UniProtKB-SubCell"/>
</dbReference>
<dbReference type="NCBIfam" id="NF003645">
    <property type="entry name" value="PRK05286.1-2"/>
    <property type="match status" value="1"/>
</dbReference>
<dbReference type="PROSITE" id="PS00912">
    <property type="entry name" value="DHODEHASE_2"/>
    <property type="match status" value="1"/>
</dbReference>
<evidence type="ECO:0000256" key="8">
    <source>
        <dbReference type="ARBA" id="ARBA00023002"/>
    </source>
</evidence>
<sequence length="453" mass="48838">MYRALRSACARSLSTRASVSPPTPFRNGLYGTIFVVSAGFFTVYYLDARSAIHRYVFTPLLRYALDAETGHKVAIQILKMGLGPRDPVEDDARLRLKLWGRDIFNPVGLAAGFDKNGETIDGLFNLGFSWVEIGSVTPKPQPGNPRPRVFHLSEDLGLINRYGFPSEGHAAVLSRVRGRIPRFISDEIPSAAFRPGAVLAVNLGKNKESAVDSIDDFIAGVRAFGPYSDVLVINVSSPNTPGLRGLQSRDLLEALLSGVTEARDQLPRHKPRLVLKIAPDLTETQLVEIAGVIQNASIDGVIVSNTTTQRPSHLLDSNKSEIGGLSGAPLKQYSLAALRTLRKNLPARIPLIGCGGISSGADALEYAKAGASLVQVYTGFGYDGAGACRRIKDQLVDELAKEGSTWAEIVNKAVSELSLQEHAPDIVSKDSIQQLVAEAEELKRLLDGFGASK</sequence>
<evidence type="ECO:0000259" key="12">
    <source>
        <dbReference type="Pfam" id="PF01180"/>
    </source>
</evidence>
<keyword evidence="11" id="KW-0812">Transmembrane</keyword>
<gene>
    <name evidence="13" type="ORF">GGX14DRAFT_425202</name>
</gene>
<name>A0AAD6YN00_9AGAR</name>
<dbReference type="InterPro" id="IPR050074">
    <property type="entry name" value="DHO_dehydrogenase"/>
</dbReference>
<comment type="catalytic activity">
    <reaction evidence="10 11">
        <text>(S)-dihydroorotate + a quinone = orotate + a quinol</text>
        <dbReference type="Rhea" id="RHEA:30187"/>
        <dbReference type="ChEBI" id="CHEBI:24646"/>
        <dbReference type="ChEBI" id="CHEBI:30839"/>
        <dbReference type="ChEBI" id="CHEBI:30864"/>
        <dbReference type="ChEBI" id="CHEBI:132124"/>
        <dbReference type="EC" id="1.3.5.2"/>
    </reaction>
</comment>
<comment type="subcellular location">
    <subcellularLocation>
        <location evidence="1">Membrane</location>
    </subcellularLocation>
    <subcellularLocation>
        <location evidence="11">Mitochondrion inner membrane</location>
        <topology evidence="11">Single-pass membrane protein</topology>
    </subcellularLocation>
</comment>
<evidence type="ECO:0000256" key="1">
    <source>
        <dbReference type="ARBA" id="ARBA00004370"/>
    </source>
</evidence>
<dbReference type="InterPro" id="IPR005719">
    <property type="entry name" value="Dihydroorotate_DH_2"/>
</dbReference>
<comment type="similarity">
    <text evidence="3 11">Belongs to the dihydroorotate dehydrogenase family. Type 2 subfamily.</text>
</comment>
<evidence type="ECO:0000256" key="10">
    <source>
        <dbReference type="ARBA" id="ARBA00048639"/>
    </source>
</evidence>
<dbReference type="PANTHER" id="PTHR48109">
    <property type="entry name" value="DIHYDROOROTATE DEHYDROGENASE (QUINONE), MITOCHONDRIAL-RELATED"/>
    <property type="match status" value="1"/>
</dbReference>
<feature type="domain" description="Dihydroorotate dehydrogenase catalytic" evidence="12">
    <location>
        <begin position="94"/>
        <end position="398"/>
    </location>
</feature>
<dbReference type="GO" id="GO:0106430">
    <property type="term" value="F:dihydroorotate dehydrogenase (quinone) activity"/>
    <property type="evidence" value="ECO:0007669"/>
    <property type="project" value="UniProtKB-EC"/>
</dbReference>
<dbReference type="EC" id="1.3.5.2" evidence="4 11"/>
<accession>A0AAD6YN00</accession>
<dbReference type="CDD" id="cd04738">
    <property type="entry name" value="DHOD_2_like"/>
    <property type="match status" value="1"/>
</dbReference>
<dbReference type="NCBIfam" id="TIGR01036">
    <property type="entry name" value="pyrD_sub2"/>
    <property type="match status" value="1"/>
</dbReference>
<keyword evidence="9 11" id="KW-0472">Membrane</keyword>
<dbReference type="NCBIfam" id="NF003652">
    <property type="entry name" value="PRK05286.2-5"/>
    <property type="match status" value="1"/>
</dbReference>
<comment type="caution">
    <text evidence="13">The sequence shown here is derived from an EMBL/GenBank/DDBJ whole genome shotgun (WGS) entry which is preliminary data.</text>
</comment>
<evidence type="ECO:0000256" key="9">
    <source>
        <dbReference type="ARBA" id="ARBA00023136"/>
    </source>
</evidence>
<keyword evidence="11" id="KW-0999">Mitochondrion inner membrane</keyword>
<dbReference type="AlphaFoldDB" id="A0AAD6YN00"/>